<organism evidence="2">
    <name type="scientific">uncultured Sulfurovum sp</name>
    <dbReference type="NCBI Taxonomy" id="269237"/>
    <lineage>
        <taxon>Bacteria</taxon>
        <taxon>Pseudomonadati</taxon>
        <taxon>Campylobacterota</taxon>
        <taxon>Epsilonproteobacteria</taxon>
        <taxon>Campylobacterales</taxon>
        <taxon>Sulfurovaceae</taxon>
        <taxon>Sulfurovum</taxon>
        <taxon>environmental samples</taxon>
    </lineage>
</organism>
<keyword evidence="1" id="KW-1133">Transmembrane helix</keyword>
<keyword evidence="1" id="KW-0812">Transmembrane</keyword>
<dbReference type="EMBL" id="CACVAU010000086">
    <property type="protein sequence ID" value="CAA6826245.1"/>
    <property type="molecule type" value="Genomic_DNA"/>
</dbReference>
<evidence type="ECO:0000256" key="1">
    <source>
        <dbReference type="SAM" id="Phobius"/>
    </source>
</evidence>
<keyword evidence="1" id="KW-0472">Membrane</keyword>
<evidence type="ECO:0000313" key="2">
    <source>
        <dbReference type="EMBL" id="CAA6826245.1"/>
    </source>
</evidence>
<accession>A0A6S6U3J8</accession>
<sequence>MLKKVLLLLIIISMAWNLGKYFVPDHHNNTHHHSHTQKLSSHQLILHYLEEHINFNKEHVILGTALLVLLFFKSFGFHLLLLWNKIVVLCIKITPHHTCFIKLPPPCVYAPCFFTHLLIILLI</sequence>
<protein>
    <submittedName>
        <fullName evidence="2">Uncharacterized protein</fullName>
    </submittedName>
</protein>
<name>A0A6S6U3J8_9BACT</name>
<reference evidence="2" key="1">
    <citation type="submission" date="2020-01" db="EMBL/GenBank/DDBJ databases">
        <authorList>
            <person name="Meier V. D."/>
            <person name="Meier V D."/>
        </authorList>
    </citation>
    <scope>NUCLEOTIDE SEQUENCE</scope>
    <source>
        <strain evidence="2">HLG_WM_MAG_05</strain>
    </source>
</reference>
<proteinExistence type="predicted"/>
<dbReference type="AlphaFoldDB" id="A0A6S6U3J8"/>
<gene>
    <name evidence="2" type="ORF">HELGO_WM23610</name>
</gene>
<feature type="transmembrane region" description="Helical" evidence="1">
    <location>
        <begin position="60"/>
        <end position="83"/>
    </location>
</feature>